<dbReference type="PANTHER" id="PTHR10903:SF184">
    <property type="entry name" value="GTP-BINDING PROTEIN A"/>
    <property type="match status" value="1"/>
</dbReference>
<protein>
    <recommendedName>
        <fullName evidence="4">AIG1-type G domain-containing protein</fullName>
    </recommendedName>
</protein>
<accession>A0AAV2GXY9</accession>
<evidence type="ECO:0000313" key="6">
    <source>
        <dbReference type="Proteomes" id="UP001497497"/>
    </source>
</evidence>
<dbReference type="Pfam" id="PF04548">
    <property type="entry name" value="AIG1"/>
    <property type="match status" value="1"/>
</dbReference>
<dbReference type="AlphaFoldDB" id="A0AAV2GXY9"/>
<keyword evidence="6" id="KW-1185">Reference proteome</keyword>
<keyword evidence="2" id="KW-0547">Nucleotide-binding</keyword>
<evidence type="ECO:0000256" key="3">
    <source>
        <dbReference type="ARBA" id="ARBA00023134"/>
    </source>
</evidence>
<feature type="non-terminal residue" evidence="5">
    <location>
        <position position="75"/>
    </location>
</feature>
<evidence type="ECO:0000259" key="4">
    <source>
        <dbReference type="PROSITE" id="PS51720"/>
    </source>
</evidence>
<name>A0AAV2GXY9_LYMST</name>
<dbReference type="Gene3D" id="3.40.50.300">
    <property type="entry name" value="P-loop containing nucleotide triphosphate hydrolases"/>
    <property type="match status" value="1"/>
</dbReference>
<reference evidence="5 6" key="1">
    <citation type="submission" date="2024-04" db="EMBL/GenBank/DDBJ databases">
        <authorList>
            <consortium name="Genoscope - CEA"/>
            <person name="William W."/>
        </authorList>
    </citation>
    <scope>NUCLEOTIDE SEQUENCE [LARGE SCALE GENOMIC DNA]</scope>
</reference>
<evidence type="ECO:0000313" key="5">
    <source>
        <dbReference type="EMBL" id="CAL1525871.1"/>
    </source>
</evidence>
<dbReference type="EMBL" id="CAXITT010000001">
    <property type="protein sequence ID" value="CAL1525871.1"/>
    <property type="molecule type" value="Genomic_DNA"/>
</dbReference>
<dbReference type="PANTHER" id="PTHR10903">
    <property type="entry name" value="GTPASE, IMAP FAMILY MEMBER-RELATED"/>
    <property type="match status" value="1"/>
</dbReference>
<dbReference type="SUPFAM" id="SSF52540">
    <property type="entry name" value="P-loop containing nucleoside triphosphate hydrolases"/>
    <property type="match status" value="1"/>
</dbReference>
<dbReference type="PROSITE" id="PS51720">
    <property type="entry name" value="G_AIG1"/>
    <property type="match status" value="1"/>
</dbReference>
<sequence length="75" mass="8046">MGASDSKLNLLLIGKSGSGKSSSGNAIAGEQVFRPFDGTTSSTRRVKSCTKFRWGRHLTLVDTPGLLETTMDEIE</sequence>
<dbReference type="Proteomes" id="UP001497497">
    <property type="component" value="Unassembled WGS sequence"/>
</dbReference>
<organism evidence="5 6">
    <name type="scientific">Lymnaea stagnalis</name>
    <name type="common">Great pond snail</name>
    <name type="synonym">Helix stagnalis</name>
    <dbReference type="NCBI Taxonomy" id="6523"/>
    <lineage>
        <taxon>Eukaryota</taxon>
        <taxon>Metazoa</taxon>
        <taxon>Spiralia</taxon>
        <taxon>Lophotrochozoa</taxon>
        <taxon>Mollusca</taxon>
        <taxon>Gastropoda</taxon>
        <taxon>Heterobranchia</taxon>
        <taxon>Euthyneura</taxon>
        <taxon>Panpulmonata</taxon>
        <taxon>Hygrophila</taxon>
        <taxon>Lymnaeoidea</taxon>
        <taxon>Lymnaeidae</taxon>
        <taxon>Lymnaea</taxon>
    </lineage>
</organism>
<dbReference type="InterPro" id="IPR006703">
    <property type="entry name" value="G_AIG1"/>
</dbReference>
<comment type="similarity">
    <text evidence="1">Belongs to the TRAFAC class TrmE-Era-EngA-EngB-Septin-like GTPase superfamily. AIG1/Toc34/Toc159-like paraseptin GTPase family. IAN subfamily.</text>
</comment>
<dbReference type="InterPro" id="IPR045058">
    <property type="entry name" value="GIMA/IAN/Toc"/>
</dbReference>
<dbReference type="InterPro" id="IPR027417">
    <property type="entry name" value="P-loop_NTPase"/>
</dbReference>
<evidence type="ECO:0000256" key="2">
    <source>
        <dbReference type="ARBA" id="ARBA00022741"/>
    </source>
</evidence>
<evidence type="ECO:0000256" key="1">
    <source>
        <dbReference type="ARBA" id="ARBA00008535"/>
    </source>
</evidence>
<proteinExistence type="inferred from homology"/>
<keyword evidence="3" id="KW-0342">GTP-binding</keyword>
<gene>
    <name evidence="5" type="ORF">GSLYS_00000048001</name>
</gene>
<comment type="caution">
    <text evidence="5">The sequence shown here is derived from an EMBL/GenBank/DDBJ whole genome shotgun (WGS) entry which is preliminary data.</text>
</comment>
<dbReference type="GO" id="GO:0005525">
    <property type="term" value="F:GTP binding"/>
    <property type="evidence" value="ECO:0007669"/>
    <property type="project" value="UniProtKB-KW"/>
</dbReference>
<feature type="domain" description="AIG1-type G" evidence="4">
    <location>
        <begin position="5"/>
        <end position="75"/>
    </location>
</feature>